<dbReference type="InterPro" id="IPR031790">
    <property type="entry name" value="Znf-NOSIP"/>
</dbReference>
<evidence type="ECO:0000256" key="3">
    <source>
        <dbReference type="ARBA" id="ARBA00023242"/>
    </source>
</evidence>
<dbReference type="Pfam" id="PF04641">
    <property type="entry name" value="Rtf2"/>
    <property type="match status" value="1"/>
</dbReference>
<comment type="subcellular location">
    <subcellularLocation>
        <location evidence="1 4">Nucleus</location>
    </subcellularLocation>
</comment>
<feature type="compositionally biased region" description="Low complexity" evidence="6">
    <location>
        <begin position="131"/>
        <end position="146"/>
    </location>
</feature>
<evidence type="ECO:0000259" key="7">
    <source>
        <dbReference type="SMART" id="SM00184"/>
    </source>
</evidence>
<reference evidence="9" key="1">
    <citation type="journal article" date="2011" name="Genome Biol.">
        <title>Comparative genomics of the social amoebae Dictyostelium discoideum and Dictyostelium purpureum.</title>
        <authorList>
            <consortium name="US DOE Joint Genome Institute (JGI-PGF)"/>
            <person name="Sucgang R."/>
            <person name="Kuo A."/>
            <person name="Tian X."/>
            <person name="Salerno W."/>
            <person name="Parikh A."/>
            <person name="Feasley C.L."/>
            <person name="Dalin E."/>
            <person name="Tu H."/>
            <person name="Huang E."/>
            <person name="Barry K."/>
            <person name="Lindquist E."/>
            <person name="Shapiro H."/>
            <person name="Bruce D."/>
            <person name="Schmutz J."/>
            <person name="Salamov A."/>
            <person name="Fey P."/>
            <person name="Gaudet P."/>
            <person name="Anjard C."/>
            <person name="Babu M.M."/>
            <person name="Basu S."/>
            <person name="Bushmanova Y."/>
            <person name="van der Wel H."/>
            <person name="Katoh-Kurasawa M."/>
            <person name="Dinh C."/>
            <person name="Coutinho P.M."/>
            <person name="Saito T."/>
            <person name="Elias M."/>
            <person name="Schaap P."/>
            <person name="Kay R.R."/>
            <person name="Henrissat B."/>
            <person name="Eichinger L."/>
            <person name="Rivero F."/>
            <person name="Putnam N.H."/>
            <person name="West C.M."/>
            <person name="Loomis W.F."/>
            <person name="Chisholm R.L."/>
            <person name="Shaulsky G."/>
            <person name="Strassmann J.E."/>
            <person name="Queller D.C."/>
            <person name="Kuspa A."/>
            <person name="Grigoriev I.V."/>
        </authorList>
    </citation>
    <scope>NUCLEOTIDE SEQUENCE [LARGE SCALE GENOMIC DNA]</scope>
    <source>
        <strain evidence="9">QSDP1</strain>
    </source>
</reference>
<keyword evidence="5" id="KW-0175">Coiled coil</keyword>
<dbReference type="OrthoDB" id="116827at2759"/>
<feature type="coiled-coil region" evidence="5">
    <location>
        <begin position="68"/>
        <end position="121"/>
    </location>
</feature>
<dbReference type="GO" id="GO:0061630">
    <property type="term" value="F:ubiquitin protein ligase activity"/>
    <property type="evidence" value="ECO:0007669"/>
    <property type="project" value="InterPro"/>
</dbReference>
<dbReference type="SMART" id="SM00184">
    <property type="entry name" value="RING"/>
    <property type="match status" value="2"/>
</dbReference>
<name>F0ZMH5_DICPU</name>
<dbReference type="VEuPathDB" id="AmoebaDB:DICPUDRAFT_152871"/>
<protein>
    <recommendedName>
        <fullName evidence="4">Nitric oxide synthase-interacting protein homolog</fullName>
    </recommendedName>
</protein>
<dbReference type="eggNOG" id="KOG3039">
    <property type="taxonomic scope" value="Eukaryota"/>
</dbReference>
<proteinExistence type="inferred from homology"/>
<evidence type="ECO:0000256" key="1">
    <source>
        <dbReference type="ARBA" id="ARBA00004123"/>
    </source>
</evidence>
<gene>
    <name evidence="8" type="ORF">DICPUDRAFT_152871</name>
</gene>
<dbReference type="Gene3D" id="3.30.40.10">
    <property type="entry name" value="Zinc/RING finger domain, C3HC4 (zinc finger)"/>
    <property type="match status" value="2"/>
</dbReference>
<dbReference type="Proteomes" id="UP000001064">
    <property type="component" value="Unassembled WGS sequence"/>
</dbReference>
<dbReference type="InParanoid" id="F0ZMH5"/>
<sequence length="303" mass="34535">MPRHSKHSCSNSGKFSNYERGLLQYGTKKERLGKDSIKNFDSCSLCLNDVRIPMACNKGHLYCKECILTSFIDQKKELKRKEKEWEQQQKKIKEENDIKNEKEEKEKIKEFEKSLHSLEKVGSEENNNKITTTTTTTTTTSTSMSTPNIQINKDKDNKDNKVQESEVKLNSFWIPGVGPESKEKAIEKPKNFTVCPEGNHPLKSKQLITVNFSTIKGSDNSDSNKYCCPICQKTLTNSTKHIRLLKRCGHVFCSCFDQFKNEACYICEKPYSPEDIISLQRGGTGFSSNNSLEAQKYTPTAVI</sequence>
<feature type="domain" description="RING-type" evidence="7">
    <location>
        <begin position="228"/>
        <end position="267"/>
    </location>
</feature>
<dbReference type="InterPro" id="IPR001841">
    <property type="entry name" value="Znf_RING"/>
</dbReference>
<dbReference type="PANTHER" id="PTHR13063:SF10">
    <property type="entry name" value="NITRIC OXIDE SYNTHASE-INTERACTING PROTEIN"/>
    <property type="match status" value="1"/>
</dbReference>
<dbReference type="GO" id="GO:0005634">
    <property type="term" value="C:nucleus"/>
    <property type="evidence" value="ECO:0000318"/>
    <property type="project" value="GO_Central"/>
</dbReference>
<keyword evidence="9" id="KW-1185">Reference proteome</keyword>
<keyword evidence="3 4" id="KW-0539">Nucleus</keyword>
<dbReference type="STRING" id="5786.F0ZMH5"/>
<evidence type="ECO:0000256" key="4">
    <source>
        <dbReference type="PIRNR" id="PIRNR023577"/>
    </source>
</evidence>
<dbReference type="PANTHER" id="PTHR13063">
    <property type="entry name" value="ENOS INTERACTING PROTEIN"/>
    <property type="match status" value="1"/>
</dbReference>
<comment type="function">
    <text evidence="4">Regulates nitric oxide production.</text>
</comment>
<dbReference type="InterPro" id="IPR013083">
    <property type="entry name" value="Znf_RING/FYVE/PHD"/>
</dbReference>
<evidence type="ECO:0000313" key="8">
    <source>
        <dbReference type="EMBL" id="EGC34869.1"/>
    </source>
</evidence>
<dbReference type="KEGG" id="dpp:DICPUDRAFT_152871"/>
<evidence type="ECO:0000256" key="6">
    <source>
        <dbReference type="SAM" id="MobiDB-lite"/>
    </source>
</evidence>
<feature type="region of interest" description="Disordered" evidence="6">
    <location>
        <begin position="129"/>
        <end position="159"/>
    </location>
</feature>
<dbReference type="EMBL" id="GL871080">
    <property type="protein sequence ID" value="EGC34869.1"/>
    <property type="molecule type" value="Genomic_DNA"/>
</dbReference>
<dbReference type="RefSeq" id="XP_003288623.1">
    <property type="nucleotide sequence ID" value="XM_003288575.1"/>
</dbReference>
<comment type="similarity">
    <text evidence="2 4">Belongs to the NOSIP family.</text>
</comment>
<dbReference type="AlphaFoldDB" id="F0ZMH5"/>
<organism evidence="8 9">
    <name type="scientific">Dictyostelium purpureum</name>
    <name type="common">Slime mold</name>
    <dbReference type="NCBI Taxonomy" id="5786"/>
    <lineage>
        <taxon>Eukaryota</taxon>
        <taxon>Amoebozoa</taxon>
        <taxon>Evosea</taxon>
        <taxon>Eumycetozoa</taxon>
        <taxon>Dictyostelia</taxon>
        <taxon>Dictyosteliales</taxon>
        <taxon>Dictyosteliaceae</taxon>
        <taxon>Dictyostelium</taxon>
    </lineage>
</organism>
<dbReference type="SUPFAM" id="SSF57850">
    <property type="entry name" value="RING/U-box"/>
    <property type="match status" value="2"/>
</dbReference>
<dbReference type="OMA" id="PCVTKFM"/>
<dbReference type="FunCoup" id="F0ZMH5">
    <property type="interactions" value="841"/>
</dbReference>
<dbReference type="PIRSF" id="PIRSF023577">
    <property type="entry name" value="ENOS_interacting"/>
    <property type="match status" value="1"/>
</dbReference>
<evidence type="ECO:0000256" key="5">
    <source>
        <dbReference type="SAM" id="Coils"/>
    </source>
</evidence>
<dbReference type="GeneID" id="10502041"/>
<evidence type="ECO:0000256" key="2">
    <source>
        <dbReference type="ARBA" id="ARBA00008126"/>
    </source>
</evidence>
<feature type="domain" description="RING-type" evidence="7">
    <location>
        <begin position="43"/>
        <end position="198"/>
    </location>
</feature>
<evidence type="ECO:0000313" key="9">
    <source>
        <dbReference type="Proteomes" id="UP000001064"/>
    </source>
</evidence>
<dbReference type="InterPro" id="IPR016818">
    <property type="entry name" value="NOSIP"/>
</dbReference>
<dbReference type="Pfam" id="PF15906">
    <property type="entry name" value="zf-NOSIP"/>
    <property type="match status" value="1"/>
</dbReference>
<accession>F0ZMH5</accession>